<dbReference type="Proteomes" id="UP001317742">
    <property type="component" value="Chromosome"/>
</dbReference>
<evidence type="ECO:0000256" key="2">
    <source>
        <dbReference type="ARBA" id="ARBA00022475"/>
    </source>
</evidence>
<keyword evidence="4 6" id="KW-1133">Transmembrane helix</keyword>
<reference evidence="7 8" key="1">
    <citation type="submission" date="2022-08" db="EMBL/GenBank/DDBJ databases">
        <title>Genome Sequence of the sulphate-reducing bacterium, Pseudodesulfovibrio sp. SYK.</title>
        <authorList>
            <person name="Kondo R."/>
            <person name="Kataoka T."/>
        </authorList>
    </citation>
    <scope>NUCLEOTIDE SEQUENCE [LARGE SCALE GENOMIC DNA]</scope>
    <source>
        <strain evidence="7 8">SYK</strain>
    </source>
</reference>
<dbReference type="NCBIfam" id="TIGR02454">
    <property type="entry name" value="ECF_T_CbiQ"/>
    <property type="match status" value="1"/>
</dbReference>
<sequence>MGEKLAAITEHFASGNSFIHRIDPRIRLICGALLTIPLAILNSQPPALLGLAFGTLLIFMARLKLTQVLKRLMVVNTFILFLWVFLPFSLPGNALWSIGPFNATTQGVDLALLISIKSNAIVLALMALMGTISVQNLGPAIQQLGINHKLCHILLFTYRYIFVIHQEYMTMRTAMQARGFKPKTNAHTYRSYAWLVGMLLVKSWDRAERVQGAMRCRGFHGRFYSLTEFSTKSTDFIFLAICLLFAARIIQLGFFPGALP</sequence>
<evidence type="ECO:0000256" key="3">
    <source>
        <dbReference type="ARBA" id="ARBA00022692"/>
    </source>
</evidence>
<dbReference type="InterPro" id="IPR051611">
    <property type="entry name" value="ECF_transporter_component"/>
</dbReference>
<dbReference type="InterPro" id="IPR003339">
    <property type="entry name" value="ABC/ECF_trnsptr_transmembrane"/>
</dbReference>
<keyword evidence="8" id="KW-1185">Reference proteome</keyword>
<dbReference type="EMBL" id="AP026709">
    <property type="protein sequence ID" value="BDQ36056.1"/>
    <property type="molecule type" value="Genomic_DNA"/>
</dbReference>
<feature type="transmembrane region" description="Helical" evidence="6">
    <location>
        <begin position="72"/>
        <end position="90"/>
    </location>
</feature>
<feature type="transmembrane region" description="Helical" evidence="6">
    <location>
        <begin position="110"/>
        <end position="134"/>
    </location>
</feature>
<keyword evidence="3 6" id="KW-0812">Transmembrane</keyword>
<evidence type="ECO:0000256" key="6">
    <source>
        <dbReference type="SAM" id="Phobius"/>
    </source>
</evidence>
<evidence type="ECO:0000313" key="7">
    <source>
        <dbReference type="EMBL" id="BDQ36056.1"/>
    </source>
</evidence>
<dbReference type="PANTHER" id="PTHR34857">
    <property type="entry name" value="SLL0384 PROTEIN"/>
    <property type="match status" value="1"/>
</dbReference>
<feature type="transmembrane region" description="Helical" evidence="6">
    <location>
        <begin position="47"/>
        <end position="65"/>
    </location>
</feature>
<dbReference type="CDD" id="cd16914">
    <property type="entry name" value="EcfT"/>
    <property type="match status" value="1"/>
</dbReference>
<organism evidence="7 8">
    <name type="scientific">Pseudodesulfovibrio nedwellii</name>
    <dbReference type="NCBI Taxonomy" id="2973072"/>
    <lineage>
        <taxon>Bacteria</taxon>
        <taxon>Pseudomonadati</taxon>
        <taxon>Thermodesulfobacteriota</taxon>
        <taxon>Desulfovibrionia</taxon>
        <taxon>Desulfovibrionales</taxon>
        <taxon>Desulfovibrionaceae</taxon>
    </lineage>
</organism>
<dbReference type="PANTHER" id="PTHR34857:SF2">
    <property type="entry name" value="SLL0384 PROTEIN"/>
    <property type="match status" value="1"/>
</dbReference>
<evidence type="ECO:0000256" key="4">
    <source>
        <dbReference type="ARBA" id="ARBA00022989"/>
    </source>
</evidence>
<dbReference type="RefSeq" id="WP_281761983.1">
    <property type="nucleotide sequence ID" value="NZ_AP026709.1"/>
</dbReference>
<evidence type="ECO:0000256" key="5">
    <source>
        <dbReference type="ARBA" id="ARBA00023136"/>
    </source>
</evidence>
<keyword evidence="2" id="KW-1003">Cell membrane</keyword>
<feature type="transmembrane region" description="Helical" evidence="6">
    <location>
        <begin position="236"/>
        <end position="259"/>
    </location>
</feature>
<protein>
    <submittedName>
        <fullName evidence="7">Cobalt ECF transporter T component CbiQ</fullName>
    </submittedName>
</protein>
<keyword evidence="5 6" id="KW-0472">Membrane</keyword>
<accession>A0ABN6RYN4</accession>
<evidence type="ECO:0000256" key="1">
    <source>
        <dbReference type="ARBA" id="ARBA00004651"/>
    </source>
</evidence>
<dbReference type="InterPro" id="IPR012809">
    <property type="entry name" value="ECF_CbiQ"/>
</dbReference>
<comment type="subcellular location">
    <subcellularLocation>
        <location evidence="1">Cell membrane</location>
        <topology evidence="1">Multi-pass membrane protein</topology>
    </subcellularLocation>
</comment>
<evidence type="ECO:0000313" key="8">
    <source>
        <dbReference type="Proteomes" id="UP001317742"/>
    </source>
</evidence>
<dbReference type="Pfam" id="PF02361">
    <property type="entry name" value="CbiQ"/>
    <property type="match status" value="1"/>
</dbReference>
<gene>
    <name evidence="7" type="ORF">SYK_04160</name>
</gene>
<name>A0ABN6RYN4_9BACT</name>
<proteinExistence type="predicted"/>